<sequence>MYLNSLAVYSVNYYLQLMGLETEIEKSYSQDPIAVQLSNIADLSLKNIGKVECCPVLPDENKFNITADVSENRLAYIAVQFTESLKQGTILGYVENPLATVEINQLQTLEDLLLYLSTLEIEAKSESKLGKWLEGIVEEGWQRVEELFTPQQLGLAFMNEVSVIRGQELDLGIQLNQVSVALVTKVTQLTNTEEKEMSEADILMQVRPISVLNLPSELMLQIKDSSGEIVLETSSREGDNWIQLAFSAEYGESFQVLVSYEDAVITKNFVI</sequence>
<dbReference type="AlphaFoldDB" id="T2IQ02"/>
<dbReference type="Pfam" id="PF08852">
    <property type="entry name" value="DUF1822"/>
    <property type="match status" value="1"/>
</dbReference>
<proteinExistence type="predicted"/>
<name>T2IQ02_CROWT</name>
<accession>T2IQ02</accession>
<dbReference type="Proteomes" id="UP000017981">
    <property type="component" value="Unassembled WGS sequence"/>
</dbReference>
<dbReference type="EMBL" id="CAQL01000277">
    <property type="protein sequence ID" value="CCQ55024.1"/>
    <property type="molecule type" value="Genomic_DNA"/>
</dbReference>
<gene>
    <name evidence="1" type="ORF">CWATWH0005_4310</name>
</gene>
<dbReference type="InterPro" id="IPR014951">
    <property type="entry name" value="DUF1822"/>
</dbReference>
<organism evidence="1 2">
    <name type="scientific">Crocosphaera watsonii WH 0005</name>
    <dbReference type="NCBI Taxonomy" id="423472"/>
    <lineage>
        <taxon>Bacteria</taxon>
        <taxon>Bacillati</taxon>
        <taxon>Cyanobacteriota</taxon>
        <taxon>Cyanophyceae</taxon>
        <taxon>Oscillatoriophycideae</taxon>
        <taxon>Chroococcales</taxon>
        <taxon>Aphanothecaceae</taxon>
        <taxon>Crocosphaera</taxon>
    </lineage>
</organism>
<protein>
    <recommendedName>
        <fullName evidence="3">DUF1822 family protein</fullName>
    </recommendedName>
</protein>
<comment type="caution">
    <text evidence="1">The sequence shown here is derived from an EMBL/GenBank/DDBJ whole genome shotgun (WGS) entry which is preliminary data.</text>
</comment>
<evidence type="ECO:0000313" key="1">
    <source>
        <dbReference type="EMBL" id="CCQ55024.1"/>
    </source>
</evidence>
<reference evidence="1 2" key="2">
    <citation type="submission" date="2013-09" db="EMBL/GenBank/DDBJ databases">
        <title>Whole genome comparison of six Crocosphaera watsonii strains with differing phenotypes.</title>
        <authorList>
            <person name="Bench S.R."/>
            <person name="Heller P."/>
            <person name="Frank I."/>
            <person name="Arciniega M."/>
            <person name="Shilova I.N."/>
            <person name="Zehr J.P."/>
        </authorList>
    </citation>
    <scope>NUCLEOTIDE SEQUENCE [LARGE SCALE GENOMIC DNA]</scope>
    <source>
        <strain evidence="1 2">WH 0005</strain>
    </source>
</reference>
<reference evidence="1 2" key="1">
    <citation type="submission" date="2013-01" db="EMBL/GenBank/DDBJ databases">
        <authorList>
            <person name="Bench S."/>
        </authorList>
    </citation>
    <scope>NUCLEOTIDE SEQUENCE [LARGE SCALE GENOMIC DNA]</scope>
    <source>
        <strain evidence="1 2">WH 0005</strain>
    </source>
</reference>
<evidence type="ECO:0008006" key="3">
    <source>
        <dbReference type="Google" id="ProtNLM"/>
    </source>
</evidence>
<evidence type="ECO:0000313" key="2">
    <source>
        <dbReference type="Proteomes" id="UP000017981"/>
    </source>
</evidence>